<comment type="caution">
    <text evidence="2">The sequence shown here is derived from an EMBL/GenBank/DDBJ whole genome shotgun (WGS) entry which is preliminary data.</text>
</comment>
<proteinExistence type="predicted"/>
<evidence type="ECO:0000313" key="3">
    <source>
        <dbReference type="Proteomes" id="UP001275084"/>
    </source>
</evidence>
<gene>
    <name evidence="2" type="ORF">B0T25DRAFT_55865</name>
</gene>
<protein>
    <submittedName>
        <fullName evidence="2">Uncharacterized protein</fullName>
    </submittedName>
</protein>
<dbReference type="Proteomes" id="UP001275084">
    <property type="component" value="Unassembled WGS sequence"/>
</dbReference>
<reference evidence="2" key="2">
    <citation type="submission" date="2023-06" db="EMBL/GenBank/DDBJ databases">
        <authorList>
            <consortium name="Lawrence Berkeley National Laboratory"/>
            <person name="Haridas S."/>
            <person name="Hensen N."/>
            <person name="Bonometti L."/>
            <person name="Westerberg I."/>
            <person name="Brannstrom I.O."/>
            <person name="Guillou S."/>
            <person name="Cros-Aarteil S."/>
            <person name="Calhoun S."/>
            <person name="Kuo A."/>
            <person name="Mondo S."/>
            <person name="Pangilinan J."/>
            <person name="Riley R."/>
            <person name="Labutti K."/>
            <person name="Andreopoulos B."/>
            <person name="Lipzen A."/>
            <person name="Chen C."/>
            <person name="Yanf M."/>
            <person name="Daum C."/>
            <person name="Ng V."/>
            <person name="Clum A."/>
            <person name="Steindorff A."/>
            <person name="Ohm R."/>
            <person name="Martin F."/>
            <person name="Silar P."/>
            <person name="Natvig D."/>
            <person name="Lalanne C."/>
            <person name="Gautier V."/>
            <person name="Ament-Velasquez S.L."/>
            <person name="Kruys A."/>
            <person name="Hutchinson M.I."/>
            <person name="Powell A.J."/>
            <person name="Barry K."/>
            <person name="Miller A.N."/>
            <person name="Grigoriev I.V."/>
            <person name="Debuchy R."/>
            <person name="Gladieux P."/>
            <person name="Thoren M.H."/>
            <person name="Johannesson H."/>
        </authorList>
    </citation>
    <scope>NUCLEOTIDE SEQUENCE</scope>
    <source>
        <strain evidence="2">CBS 955.72</strain>
    </source>
</reference>
<organism evidence="2 3">
    <name type="scientific">Lasiosphaeria hispida</name>
    <dbReference type="NCBI Taxonomy" id="260671"/>
    <lineage>
        <taxon>Eukaryota</taxon>
        <taxon>Fungi</taxon>
        <taxon>Dikarya</taxon>
        <taxon>Ascomycota</taxon>
        <taxon>Pezizomycotina</taxon>
        <taxon>Sordariomycetes</taxon>
        <taxon>Sordariomycetidae</taxon>
        <taxon>Sordariales</taxon>
        <taxon>Lasiosphaeriaceae</taxon>
        <taxon>Lasiosphaeria</taxon>
    </lineage>
</organism>
<name>A0AAJ0HVZ6_9PEZI</name>
<dbReference type="AlphaFoldDB" id="A0AAJ0HVZ6"/>
<reference evidence="2" key="1">
    <citation type="journal article" date="2023" name="Mol. Phylogenet. Evol.">
        <title>Genome-scale phylogeny and comparative genomics of the fungal order Sordariales.</title>
        <authorList>
            <person name="Hensen N."/>
            <person name="Bonometti L."/>
            <person name="Westerberg I."/>
            <person name="Brannstrom I.O."/>
            <person name="Guillou S."/>
            <person name="Cros-Aarteil S."/>
            <person name="Calhoun S."/>
            <person name="Haridas S."/>
            <person name="Kuo A."/>
            <person name="Mondo S."/>
            <person name="Pangilinan J."/>
            <person name="Riley R."/>
            <person name="LaButti K."/>
            <person name="Andreopoulos B."/>
            <person name="Lipzen A."/>
            <person name="Chen C."/>
            <person name="Yan M."/>
            <person name="Daum C."/>
            <person name="Ng V."/>
            <person name="Clum A."/>
            <person name="Steindorff A."/>
            <person name="Ohm R.A."/>
            <person name="Martin F."/>
            <person name="Silar P."/>
            <person name="Natvig D.O."/>
            <person name="Lalanne C."/>
            <person name="Gautier V."/>
            <person name="Ament-Velasquez S.L."/>
            <person name="Kruys A."/>
            <person name="Hutchinson M.I."/>
            <person name="Powell A.J."/>
            <person name="Barry K."/>
            <person name="Miller A.N."/>
            <person name="Grigoriev I.V."/>
            <person name="Debuchy R."/>
            <person name="Gladieux P."/>
            <person name="Hiltunen Thoren M."/>
            <person name="Johannesson H."/>
        </authorList>
    </citation>
    <scope>NUCLEOTIDE SEQUENCE</scope>
    <source>
        <strain evidence="2">CBS 955.72</strain>
    </source>
</reference>
<feature type="region of interest" description="Disordered" evidence="1">
    <location>
        <begin position="1"/>
        <end position="25"/>
    </location>
</feature>
<keyword evidence="3" id="KW-1185">Reference proteome</keyword>
<accession>A0AAJ0HVZ6</accession>
<sequence>MPQSTPSEQGDTTSVSSYAQSLSTTTSTARNSLLSRLRKARSIGDQLRDIKEVSILDLPVLVDDFPKLQSRKGIFIPETWAHHEKVHTSWIHNHGCWVIKLGPGNQEQGSFWVCGDKNYDSLYSAEAMSTATSHLNKIHQLFKEKEDDKRP</sequence>
<evidence type="ECO:0000313" key="2">
    <source>
        <dbReference type="EMBL" id="KAK3363926.1"/>
    </source>
</evidence>
<dbReference type="EMBL" id="JAUIQD010000001">
    <property type="protein sequence ID" value="KAK3363926.1"/>
    <property type="molecule type" value="Genomic_DNA"/>
</dbReference>
<evidence type="ECO:0000256" key="1">
    <source>
        <dbReference type="SAM" id="MobiDB-lite"/>
    </source>
</evidence>